<organism evidence="1 2">
    <name type="scientific">Luteimonas chenhongjianii</name>
    <dbReference type="NCBI Taxonomy" id="2006110"/>
    <lineage>
        <taxon>Bacteria</taxon>
        <taxon>Pseudomonadati</taxon>
        <taxon>Pseudomonadota</taxon>
        <taxon>Gammaproteobacteria</taxon>
        <taxon>Lysobacterales</taxon>
        <taxon>Lysobacteraceae</taxon>
        <taxon>Luteimonas</taxon>
    </lineage>
</organism>
<accession>A0A290XF50</accession>
<dbReference type="Proteomes" id="UP000218968">
    <property type="component" value="Chromosome"/>
</dbReference>
<reference evidence="2" key="1">
    <citation type="submission" date="2017-09" db="EMBL/GenBank/DDBJ databases">
        <title>Luteimonas liuhanmingii sp.nov., isolated from the intestinal contents of Tibetan Plateau Pika in Yushu, Qinghai Province, China.</title>
        <authorList>
            <person name="Gui Z."/>
        </authorList>
    </citation>
    <scope>NUCLEOTIDE SEQUENCE [LARGE SCALE GENOMIC DNA]</scope>
    <source>
        <strain evidence="2">100111</strain>
    </source>
</reference>
<keyword evidence="2" id="KW-1185">Reference proteome</keyword>
<name>A0A290XF50_9GAMM</name>
<proteinExistence type="predicted"/>
<sequence length="71" mass="8062">MEPTVKSNYSVFEKTADGQFIWIREVLGALTRRDQHWELLTKDGVIHGTLEGDPGSVHVFTDEAGLEYRIT</sequence>
<evidence type="ECO:0000313" key="2">
    <source>
        <dbReference type="Proteomes" id="UP000218968"/>
    </source>
</evidence>
<dbReference type="KEGG" id="lum:CNR27_10370"/>
<dbReference type="AlphaFoldDB" id="A0A290XF50"/>
<gene>
    <name evidence="1" type="ORF">CNR27_10370</name>
</gene>
<protein>
    <submittedName>
        <fullName evidence="1">Uncharacterized protein</fullName>
    </submittedName>
</protein>
<dbReference type="EMBL" id="CP023406">
    <property type="protein sequence ID" value="ATD67784.1"/>
    <property type="molecule type" value="Genomic_DNA"/>
</dbReference>
<evidence type="ECO:0000313" key="1">
    <source>
        <dbReference type="EMBL" id="ATD67784.1"/>
    </source>
</evidence>